<sequence>MIRLFTLPAGFLLDLLMGDPRWLYHPVCLIGKLISVLEKGIRKVFPKSEKGELAGGVLEVILVCLITFLVPFGIIHLLYKWNFWVGFVLETFWCGQLLATKSLKDESMKVYDRLKNGTIEEARYAVSMIVGRDTQSLTEEGVTKAAVETVAENSSDGIIAPMLYMAIGGIPLMFLYKGINTMDSMLGYKNDKYLYFGRCAAKLDDVANYIPARTSGWLMALSTVFVGMDTKNAVKIYRRDRQNHASPNSAQTEAAMAGALDVQLAGNAYYFGKLYEKPTIGDPIRPVEIEDIPRSNRLLYATCIAGAILFWGVRMLVWLYAGI</sequence>
<dbReference type="UniPathway" id="UPA00148"/>
<comment type="subcellular location">
    <subcellularLocation>
        <location evidence="1 9">Cell membrane</location>
        <topology evidence="1 9">Multi-pass membrane protein</topology>
    </subcellularLocation>
</comment>
<dbReference type="GO" id="GO:0015420">
    <property type="term" value="F:ABC-type vitamin B12 transporter activity"/>
    <property type="evidence" value="ECO:0007669"/>
    <property type="project" value="UniProtKB-UniRule"/>
</dbReference>
<dbReference type="GO" id="GO:0005886">
    <property type="term" value="C:plasma membrane"/>
    <property type="evidence" value="ECO:0007669"/>
    <property type="project" value="UniProtKB-SubCell"/>
</dbReference>
<dbReference type="EMBL" id="JACOOT010000025">
    <property type="protein sequence ID" value="MBC5651686.1"/>
    <property type="molecule type" value="Genomic_DNA"/>
</dbReference>
<dbReference type="NCBIfam" id="TIGR00380">
    <property type="entry name" value="cobal_cbiB"/>
    <property type="match status" value="1"/>
</dbReference>
<keyword evidence="6 9" id="KW-0812">Transmembrane</keyword>
<reference evidence="10 11" key="1">
    <citation type="submission" date="2020-08" db="EMBL/GenBank/DDBJ databases">
        <title>Genome public.</title>
        <authorList>
            <person name="Liu C."/>
            <person name="Sun Q."/>
        </authorList>
    </citation>
    <scope>NUCLEOTIDE SEQUENCE [LARGE SCALE GENOMIC DNA]</scope>
    <source>
        <strain evidence="10 11">BX17</strain>
    </source>
</reference>
<feature type="transmembrane region" description="Helical" evidence="9">
    <location>
        <begin position="158"/>
        <end position="176"/>
    </location>
</feature>
<dbReference type="PANTHER" id="PTHR34308">
    <property type="entry name" value="COBALAMIN BIOSYNTHESIS PROTEIN CBIB"/>
    <property type="match status" value="1"/>
</dbReference>
<comment type="function">
    <text evidence="9">Converts cobyric acid to cobinamide by the addition of aminopropanol on the F carboxylic group.</text>
</comment>
<proteinExistence type="inferred from homology"/>
<feature type="transmembrane region" description="Helical" evidence="9">
    <location>
        <begin position="298"/>
        <end position="321"/>
    </location>
</feature>
<name>A0A8I0ADB9_9FIRM</name>
<gene>
    <name evidence="9 10" type="primary">cobD</name>
    <name evidence="10" type="ORF">H8S54_11325</name>
</gene>
<evidence type="ECO:0000256" key="4">
    <source>
        <dbReference type="ARBA" id="ARBA00022475"/>
    </source>
</evidence>
<dbReference type="AlphaFoldDB" id="A0A8I0ADB9"/>
<comment type="caution">
    <text evidence="10">The sequence shown here is derived from an EMBL/GenBank/DDBJ whole genome shotgun (WGS) entry which is preliminary data.</text>
</comment>
<evidence type="ECO:0000256" key="1">
    <source>
        <dbReference type="ARBA" id="ARBA00004651"/>
    </source>
</evidence>
<dbReference type="GO" id="GO:0009236">
    <property type="term" value="P:cobalamin biosynthetic process"/>
    <property type="evidence" value="ECO:0007669"/>
    <property type="project" value="UniProtKB-UniRule"/>
</dbReference>
<feature type="transmembrane region" description="Helical" evidence="9">
    <location>
        <begin position="53"/>
        <end position="79"/>
    </location>
</feature>
<evidence type="ECO:0000256" key="5">
    <source>
        <dbReference type="ARBA" id="ARBA00022573"/>
    </source>
</evidence>
<keyword evidence="5 9" id="KW-0169">Cobalamin biosynthesis</keyword>
<evidence type="ECO:0000256" key="8">
    <source>
        <dbReference type="ARBA" id="ARBA00023136"/>
    </source>
</evidence>
<dbReference type="RefSeq" id="WP_186901510.1">
    <property type="nucleotide sequence ID" value="NZ_JACOOT010000025.1"/>
</dbReference>
<evidence type="ECO:0000256" key="9">
    <source>
        <dbReference type="HAMAP-Rule" id="MF_00024"/>
    </source>
</evidence>
<protein>
    <recommendedName>
        <fullName evidence="9">Cobalamin biosynthesis protein CobD</fullName>
    </recommendedName>
</protein>
<evidence type="ECO:0000256" key="6">
    <source>
        <dbReference type="ARBA" id="ARBA00022692"/>
    </source>
</evidence>
<comment type="pathway">
    <text evidence="2 9">Cofactor biosynthesis; adenosylcobalamin biosynthesis.</text>
</comment>
<dbReference type="GO" id="GO:0048472">
    <property type="term" value="F:threonine-phosphate decarboxylase activity"/>
    <property type="evidence" value="ECO:0007669"/>
    <property type="project" value="InterPro"/>
</dbReference>
<evidence type="ECO:0000256" key="7">
    <source>
        <dbReference type="ARBA" id="ARBA00022989"/>
    </source>
</evidence>
<evidence type="ECO:0000256" key="2">
    <source>
        <dbReference type="ARBA" id="ARBA00004953"/>
    </source>
</evidence>
<keyword evidence="4 9" id="KW-1003">Cell membrane</keyword>
<keyword evidence="11" id="KW-1185">Reference proteome</keyword>
<accession>A0A8I0ADB9</accession>
<comment type="similarity">
    <text evidence="3 9">Belongs to the CobD/CbiB family.</text>
</comment>
<dbReference type="Pfam" id="PF03186">
    <property type="entry name" value="CobD_Cbib"/>
    <property type="match status" value="1"/>
</dbReference>
<evidence type="ECO:0000256" key="3">
    <source>
        <dbReference type="ARBA" id="ARBA00006263"/>
    </source>
</evidence>
<dbReference type="InterPro" id="IPR004485">
    <property type="entry name" value="Cobalamin_biosynth_CobD/CbiB"/>
</dbReference>
<keyword evidence="8 9" id="KW-0472">Membrane</keyword>
<organism evidence="10 11">
    <name type="scientific">Blautia segnis</name>
    <dbReference type="NCBI Taxonomy" id="2763030"/>
    <lineage>
        <taxon>Bacteria</taxon>
        <taxon>Bacillati</taxon>
        <taxon>Bacillota</taxon>
        <taxon>Clostridia</taxon>
        <taxon>Lachnospirales</taxon>
        <taxon>Lachnospiraceae</taxon>
        <taxon>Blautia</taxon>
    </lineage>
</organism>
<evidence type="ECO:0000313" key="10">
    <source>
        <dbReference type="EMBL" id="MBC5651686.1"/>
    </source>
</evidence>
<dbReference type="PANTHER" id="PTHR34308:SF1">
    <property type="entry name" value="COBALAMIN BIOSYNTHESIS PROTEIN CBIB"/>
    <property type="match status" value="1"/>
</dbReference>
<evidence type="ECO:0000313" key="11">
    <source>
        <dbReference type="Proteomes" id="UP000652847"/>
    </source>
</evidence>
<dbReference type="HAMAP" id="MF_00024">
    <property type="entry name" value="CobD_CbiB"/>
    <property type="match status" value="1"/>
</dbReference>
<comment type="caution">
    <text evidence="9">Lacks conserved residue(s) required for the propagation of feature annotation.</text>
</comment>
<dbReference type="Proteomes" id="UP000652847">
    <property type="component" value="Unassembled WGS sequence"/>
</dbReference>
<keyword evidence="7 9" id="KW-1133">Transmembrane helix</keyword>